<dbReference type="InterPro" id="IPR050708">
    <property type="entry name" value="T6SS_VgrG/RHS"/>
</dbReference>
<dbReference type="Proteomes" id="UP000199426">
    <property type="component" value="Unassembled WGS sequence"/>
</dbReference>
<dbReference type="EMBL" id="FNEG01000005">
    <property type="protein sequence ID" value="SDJ32093.1"/>
    <property type="molecule type" value="Genomic_DNA"/>
</dbReference>
<dbReference type="InterPro" id="IPR022385">
    <property type="entry name" value="Rhs_assc_core"/>
</dbReference>
<dbReference type="GO" id="GO:0005737">
    <property type="term" value="C:cytoplasm"/>
    <property type="evidence" value="ECO:0007669"/>
    <property type="project" value="InterPro"/>
</dbReference>
<dbReference type="SUPFAM" id="SSF69318">
    <property type="entry name" value="Integrin alpha N-terminal domain"/>
    <property type="match status" value="1"/>
</dbReference>
<organism evidence="7 9">
    <name type="scientific">Chryseobacterium jejuense</name>
    <dbReference type="NCBI Taxonomy" id="445960"/>
    <lineage>
        <taxon>Bacteria</taxon>
        <taxon>Pseudomonadati</taxon>
        <taxon>Bacteroidota</taxon>
        <taxon>Flavobacteriia</taxon>
        <taxon>Flavobacteriales</taxon>
        <taxon>Weeksellaceae</taxon>
        <taxon>Chryseobacterium group</taxon>
        <taxon>Chryseobacterium</taxon>
    </lineage>
</organism>
<evidence type="ECO:0000313" key="8">
    <source>
        <dbReference type="Proteomes" id="UP000199426"/>
    </source>
</evidence>
<dbReference type="STRING" id="445960.SAMN05421542_3176"/>
<protein>
    <submittedName>
        <fullName evidence="7">Cell wall-associated polypeptide CWBP200</fullName>
    </submittedName>
    <submittedName>
        <fullName evidence="6">RHS repeat-associated core domain-containing protein</fullName>
    </submittedName>
</protein>
<evidence type="ECO:0000256" key="3">
    <source>
        <dbReference type="ARBA" id="ARBA00022729"/>
    </source>
</evidence>
<dbReference type="Pfam" id="PF13517">
    <property type="entry name" value="FG-GAP_3"/>
    <property type="match status" value="1"/>
</dbReference>
<keyword evidence="8" id="KW-1185">Reference proteome</keyword>
<reference evidence="6 8" key="1">
    <citation type="submission" date="2016-10" db="EMBL/GenBank/DDBJ databases">
        <authorList>
            <person name="Varghese N."/>
            <person name="Submissions S."/>
        </authorList>
    </citation>
    <scope>NUCLEOTIDE SEQUENCE [LARGE SCALE GENOMIC DNA]</scope>
    <source>
        <strain evidence="6 8">DSM 19299</strain>
    </source>
</reference>
<proteinExistence type="predicted"/>
<name>A0A2X2X437_CHRJE</name>
<dbReference type="EMBL" id="UAWB01000006">
    <property type="protein sequence ID" value="SQB45381.1"/>
    <property type="molecule type" value="Genomic_DNA"/>
</dbReference>
<dbReference type="PANTHER" id="PTHR32305:SF15">
    <property type="entry name" value="PROTEIN RHSA-RELATED"/>
    <property type="match status" value="1"/>
</dbReference>
<gene>
    <name evidence="7" type="primary">wapA_1</name>
    <name evidence="7" type="ORF">NCTC13492_02718</name>
    <name evidence="6" type="ORF">SAMN05421542_3176</name>
</gene>
<sequence length="2186" mass="244992">MKYYNKKIKLFSTFILSCISILGLSQSPASQKFHDTKGNIEVTQAGQLQYTLPIDLPPGVKNIAPNISLVYGSGAGNGLAGYGWNISGITAISRVGKNLEQDGEKKGIKFDYSDYYSFKGQRLILKSGEYGKDGAEYVTEKYSNIKIKSVGALTGEIKGPEYWEVTFEDGSQALYGGFTSGNSDARTPIDYNIVRTKDINGNVITFNYSFENNVAVIMNIGWGANYTQQTSNFNRIEFTYKFRPIPETAYMEGIGFSQSRLLESVLVYTNGKQDKKYSISYKQDWQLTGYRYLDKITVLNSKNEEANPVTFTYEKSMDLPFNYGWEQTWSLRPKEGKDLVGDFDGDGNLDLLRYHSATSQKIPETGLYLYSNLYKGDKYNSIIPTFLGNMASLVDINDATTVNLKKDNLIRNRQGFVIKKRVNNPTTSKSDLELSFYSITESNQLNLDYKKVIPFSGYSLGPGSLGRNNSIVLGLKNVDFNGDGLSELVLRLLDERCWRDPNNFIECEYTNRYVVVDPDESIQTNQWYYTIPLYNNTNEEVFTDYRVGDFNGDGLIDLLKLDENKRPYLITFQKNLQGKYTSDMIPYSVNNQTLNGIWESGVVGDYNGDGLSDIMIPQSNDSSRWYFYASTGTGFAENIIDFERPQKDRTVYKDNYQNIKISNPKSFVAYDINNDGKAEFIRLSSYRNYTKDSFQDSNTDVRYHRGAISSFKVFSIFKENEQPIEGSSGSFGTYLYLNENNINNELAVNHMDFVGLPVDQWSGAMLRRLVLVSAVPAVGYVESIEQFIASHPYYDIAKEARIKSISQGGIVTDITYKQLDKKANPWLYDISQTESYPYVQINQSVGMYVVSGITQSTMSDKKLKQDFRYRGLTSNILGRGMIGFRKTARSSWYADGFESTKVWSGVEIDPTNDGIPVKEWTIRTNDDAKIFPADISENNTQLLSFKSTTYQIDKLLNGQLVTIVSDANKSKVVTAIVPKTNKGKDFLTSTIAESKMIYGEHYLPMQNISKINGGYSVKTSTYEYNNNPTGTGGDYYIGRLKSKTEVIQAYNDTKSGKEEYTYENSNLKTIKKWNTDNTGYLLDTYHYDMFGNVIQKVTSNSVDSQTQTEKSEYDPKARFVIKKTDNLGLDTHVTYNDWGQILTQTDPMGNVLTNTYDEWGKLTTSKTNLTGMISYIYDKDGNSNTIVTQNKPDGDRSTTFTNKLGQQYKVSAKGSGQGQFISKETQYDILGRKVKESEPYFEGQGASKWNMMEYDDAVFPAKVKVTAFTGKQSETIVSGLTTTITELNGNGRITSKTIDALGNVISSTDKGGIIQFSYNASGDQIQAKYAENIVTTKYDSWGQKSEFNDPSNGIYKYEYTGFGLPKKTISPKGTKEYIYNTLGQLISQKEFSTIDNGQTTNKTISFTYNEKGQLTNKSGTLKGQIFNSVLIYDPQGRLISSSENSNGKTYTEKDITFDNKGKVISFEKELLSRGFSTKVTIENRYNTWNGALYQIKDKNSGRILWELKEENAKGQVLKAQLGGTEVGNIYDANGFLQETKQSSSLQSPILNIQYTFNAIRNELSFRKTLGDIYLEESFDYDDNNRLINWTNPVTGIKPSASRNVYDIKGRITENDEVGMMKFENSAKIYQSTGMTLNTAGTQNYKGDLIQTVLYNENNDPVWIHGEKTRINFEYGLNSMRQRVDIQRLKSAGGATELRTNGEGIWDPNAPQWKLAFTKFYNEDGSFEVVKDQATGEEKHILYIEGSPYESNIIYLKDFGETTGSYKFLHKDYIGSILAISDEAGNKVEQRHYDAWGNLTHLKLGNASVTTDKAVINGTSLLIDRGYTGHEHFMEVGIIHMNGRLYDPLLRRFLNADENIQDPMNTQNYNKYGYVMNNPLMYNDPDGEFLLWAAGALLGGYLNGVAANGGNWNPGKWDWERTWSAVLGGAIGGAAVSGALGNIASNGGAIKNFLPGIVSGGLNSAFTGGNFLGGAIGGISYTGNLFDNRITSTGKEISYRSMRSSDAENGAFGNYLGSMHADPLSVVLSIYGLNPNAPANIYSLSIIASVFAPKDAWIAVGSTDTMNEWAKDYIKFSINKDGHLFDHRDLNAKPILGITNPVTGRIILAPILFNGKKTNYSLGEVVIHESKHFINWKNGVFQGNNPIMNDLDEISAYITAGQWTGIIDSGIKYYLNSITNYMLNFRR</sequence>
<evidence type="ECO:0000313" key="6">
    <source>
        <dbReference type="EMBL" id="SDJ32093.1"/>
    </source>
</evidence>
<dbReference type="RefSeq" id="WP_111994808.1">
    <property type="nucleotide sequence ID" value="NZ_FNEG01000005.1"/>
</dbReference>
<dbReference type="InterPro" id="IPR031325">
    <property type="entry name" value="RHS_repeat"/>
</dbReference>
<dbReference type="InterPro" id="IPR028994">
    <property type="entry name" value="Integrin_alpha_N"/>
</dbReference>
<evidence type="ECO:0000313" key="9">
    <source>
        <dbReference type="Proteomes" id="UP000251670"/>
    </source>
</evidence>
<evidence type="ECO:0000256" key="2">
    <source>
        <dbReference type="ARBA" id="ARBA00022525"/>
    </source>
</evidence>
<dbReference type="InterPro" id="IPR013517">
    <property type="entry name" value="FG-GAP"/>
</dbReference>
<dbReference type="Proteomes" id="UP000251670">
    <property type="component" value="Unassembled WGS sequence"/>
</dbReference>
<dbReference type="NCBIfam" id="TIGR03696">
    <property type="entry name" value="Rhs_assc_core"/>
    <property type="match status" value="1"/>
</dbReference>
<keyword evidence="2" id="KW-0964">Secreted</keyword>
<dbReference type="GO" id="GO:0005576">
    <property type="term" value="C:extracellular region"/>
    <property type="evidence" value="ECO:0007669"/>
    <property type="project" value="UniProtKB-SubCell"/>
</dbReference>
<feature type="signal peptide" evidence="5">
    <location>
        <begin position="1"/>
        <end position="29"/>
    </location>
</feature>
<evidence type="ECO:0000313" key="7">
    <source>
        <dbReference type="EMBL" id="SQB45381.1"/>
    </source>
</evidence>
<reference evidence="7 9" key="2">
    <citation type="submission" date="2018-06" db="EMBL/GenBank/DDBJ databases">
        <authorList>
            <consortium name="Pathogen Informatics"/>
            <person name="Doyle S."/>
        </authorList>
    </citation>
    <scope>NUCLEOTIDE SEQUENCE [LARGE SCALE GENOMIC DNA]</scope>
    <source>
        <strain evidence="7 9">NCTC13492</strain>
    </source>
</reference>
<keyword evidence="4" id="KW-0843">Virulence</keyword>
<dbReference type="Pfam" id="PF05593">
    <property type="entry name" value="RHS_repeat"/>
    <property type="match status" value="1"/>
</dbReference>
<evidence type="ECO:0000256" key="1">
    <source>
        <dbReference type="ARBA" id="ARBA00004613"/>
    </source>
</evidence>
<dbReference type="PANTHER" id="PTHR32305">
    <property type="match status" value="1"/>
</dbReference>
<keyword evidence="3 5" id="KW-0732">Signal</keyword>
<accession>A0A2X2X437</accession>
<comment type="subcellular location">
    <subcellularLocation>
        <location evidence="1">Secreted</location>
    </subcellularLocation>
</comment>
<dbReference type="Pfam" id="PF03534">
    <property type="entry name" value="SpvB"/>
    <property type="match status" value="1"/>
</dbReference>
<evidence type="ECO:0000256" key="5">
    <source>
        <dbReference type="SAM" id="SignalP"/>
    </source>
</evidence>
<dbReference type="InterPro" id="IPR003284">
    <property type="entry name" value="Sal_SpvB"/>
</dbReference>
<evidence type="ECO:0000256" key="4">
    <source>
        <dbReference type="ARBA" id="ARBA00023026"/>
    </source>
</evidence>
<feature type="chain" id="PRO_5016650566" evidence="5">
    <location>
        <begin position="30"/>
        <end position="2186"/>
    </location>
</feature>
<dbReference type="Gene3D" id="2.180.10.10">
    <property type="entry name" value="RHS repeat-associated core"/>
    <property type="match status" value="1"/>
</dbReference>